<reference evidence="2 3" key="1">
    <citation type="submission" date="2020-04" db="EMBL/GenBank/DDBJ databases">
        <title>Luteolibacter sp. G-1-1-1 isolated from soil.</title>
        <authorList>
            <person name="Dahal R.H."/>
        </authorList>
    </citation>
    <scope>NUCLEOTIDE SEQUENCE [LARGE SCALE GENOMIC DNA]</scope>
    <source>
        <strain evidence="2 3">G-1-1-1</strain>
    </source>
</reference>
<dbReference type="KEGG" id="luo:HHL09_26030"/>
<name>A0A858RSC9_9BACT</name>
<gene>
    <name evidence="2" type="ORF">HHL09_26030</name>
</gene>
<accession>A0A858RSC9</accession>
<protein>
    <submittedName>
        <fullName evidence="2">PEP-CTERM sorting domain-containing protein</fullName>
    </submittedName>
</protein>
<keyword evidence="3" id="KW-1185">Reference proteome</keyword>
<evidence type="ECO:0000313" key="3">
    <source>
        <dbReference type="Proteomes" id="UP000501812"/>
    </source>
</evidence>
<dbReference type="EMBL" id="CP051774">
    <property type="protein sequence ID" value="QJE99090.1"/>
    <property type="molecule type" value="Genomic_DNA"/>
</dbReference>
<dbReference type="AlphaFoldDB" id="A0A858RSC9"/>
<feature type="signal peptide" evidence="1">
    <location>
        <begin position="1"/>
        <end position="19"/>
    </location>
</feature>
<feature type="chain" id="PRO_5032650118" evidence="1">
    <location>
        <begin position="20"/>
        <end position="228"/>
    </location>
</feature>
<organism evidence="2 3">
    <name type="scientific">Luteolibacter luteus</name>
    <dbReference type="NCBI Taxonomy" id="2728835"/>
    <lineage>
        <taxon>Bacteria</taxon>
        <taxon>Pseudomonadati</taxon>
        <taxon>Verrucomicrobiota</taxon>
        <taxon>Verrucomicrobiia</taxon>
        <taxon>Verrucomicrobiales</taxon>
        <taxon>Verrucomicrobiaceae</taxon>
        <taxon>Luteolibacter</taxon>
    </lineage>
</organism>
<dbReference type="RefSeq" id="WP_169457576.1">
    <property type="nucleotide sequence ID" value="NZ_CP051774.1"/>
</dbReference>
<evidence type="ECO:0000313" key="2">
    <source>
        <dbReference type="EMBL" id="QJE99090.1"/>
    </source>
</evidence>
<dbReference type="Gene3D" id="2.60.120.260">
    <property type="entry name" value="Galactose-binding domain-like"/>
    <property type="match status" value="1"/>
</dbReference>
<dbReference type="Proteomes" id="UP000501812">
    <property type="component" value="Chromosome"/>
</dbReference>
<keyword evidence="1" id="KW-0732">Signal</keyword>
<proteinExistence type="predicted"/>
<evidence type="ECO:0000256" key="1">
    <source>
        <dbReference type="SAM" id="SignalP"/>
    </source>
</evidence>
<sequence length="228" mass="23947">MKTLLLTTLLAAAAGSAQAALVYSQTFDVFDDVPTSSIYFDAAPEYDGIVGGLTGADLDANANLNGKLVTSGASGRLPQSGTHFLHSNTLGTPTGSIPAGEVWGTNASQVPTVEIGTIYEFSFYIAAQNGTGPAIISPRINGVELQGLTVDGETNPANATYTAFGSWVKHTYYWEADTTTADLSLFNLRTADAGNDFYLDTITFSSVPEPGAALLGAFGFLGLMRRRR</sequence>